<protein>
    <submittedName>
        <fullName evidence="1">Uncharacterized protein</fullName>
    </submittedName>
</protein>
<gene>
    <name evidence="1" type="ORF">METZ01_LOCUS432108</name>
</gene>
<accession>A0A382Y7Q3</accession>
<dbReference type="AlphaFoldDB" id="A0A382Y7Q3"/>
<evidence type="ECO:0000313" key="1">
    <source>
        <dbReference type="EMBL" id="SVD79254.1"/>
    </source>
</evidence>
<feature type="non-terminal residue" evidence="1">
    <location>
        <position position="1"/>
    </location>
</feature>
<reference evidence="1" key="1">
    <citation type="submission" date="2018-05" db="EMBL/GenBank/DDBJ databases">
        <authorList>
            <person name="Lanie J.A."/>
            <person name="Ng W.-L."/>
            <person name="Kazmierczak K.M."/>
            <person name="Andrzejewski T.M."/>
            <person name="Davidsen T.M."/>
            <person name="Wayne K.J."/>
            <person name="Tettelin H."/>
            <person name="Glass J.I."/>
            <person name="Rusch D."/>
            <person name="Podicherti R."/>
            <person name="Tsui H.-C.T."/>
            <person name="Winkler M.E."/>
        </authorList>
    </citation>
    <scope>NUCLEOTIDE SEQUENCE</scope>
</reference>
<name>A0A382Y7Q3_9ZZZZ</name>
<sequence>KGMGDPVALQVVPAEFAVKSGTSQKLKVFSLDKTGRRIAELSEGLTWEKWIPPTAKVKVKVDAEISTDGVLVAASDAKLSAGALRVTDGKVFGVARGRILQDLPYAENFEQSFVLSQTSSDDIPFSYPPLPWLGARMRWQIQENDGNKIAGNTLDKVLFQRAMNFVGHKDMSDYTVEADVMTDGNRRIKSTIGLVNQRYIVALVGNWQKLEVFSNYDRFKVSVPFSIKTNTWYHLKTRVDIATDGSGVIRAKAWEKGSDEPEAWT</sequence>
<feature type="non-terminal residue" evidence="1">
    <location>
        <position position="265"/>
    </location>
</feature>
<proteinExistence type="predicted"/>
<organism evidence="1">
    <name type="scientific">marine metagenome</name>
    <dbReference type="NCBI Taxonomy" id="408172"/>
    <lineage>
        <taxon>unclassified sequences</taxon>
        <taxon>metagenomes</taxon>
        <taxon>ecological metagenomes</taxon>
    </lineage>
</organism>
<dbReference type="EMBL" id="UINC01173582">
    <property type="protein sequence ID" value="SVD79254.1"/>
    <property type="molecule type" value="Genomic_DNA"/>
</dbReference>